<evidence type="ECO:0000259" key="2">
    <source>
        <dbReference type="SMART" id="SM00474"/>
    </source>
</evidence>
<gene>
    <name evidence="3" type="primary">Contig19462.g20638</name>
    <name evidence="3" type="ORF">STYLEM_3450</name>
</gene>
<feature type="region of interest" description="Disordered" evidence="1">
    <location>
        <begin position="273"/>
        <end position="306"/>
    </location>
</feature>
<dbReference type="OrthoDB" id="26838at2759"/>
<dbReference type="InParanoid" id="A0A077ZX61"/>
<dbReference type="Gene3D" id="3.30.420.10">
    <property type="entry name" value="Ribonuclease H-like superfamily/Ribonuclease H"/>
    <property type="match status" value="1"/>
</dbReference>
<evidence type="ECO:0000256" key="1">
    <source>
        <dbReference type="SAM" id="MobiDB-lite"/>
    </source>
</evidence>
<organism evidence="3 4">
    <name type="scientific">Stylonychia lemnae</name>
    <name type="common">Ciliate</name>
    <dbReference type="NCBI Taxonomy" id="5949"/>
    <lineage>
        <taxon>Eukaryota</taxon>
        <taxon>Sar</taxon>
        <taxon>Alveolata</taxon>
        <taxon>Ciliophora</taxon>
        <taxon>Intramacronucleata</taxon>
        <taxon>Spirotrichea</taxon>
        <taxon>Stichotrichia</taxon>
        <taxon>Sporadotrichida</taxon>
        <taxon>Oxytrichidae</taxon>
        <taxon>Stylonychinae</taxon>
        <taxon>Stylonychia</taxon>
    </lineage>
</organism>
<protein>
    <submittedName>
        <fullName evidence="3">3-5</fullName>
    </submittedName>
</protein>
<dbReference type="Proteomes" id="UP000039865">
    <property type="component" value="Unassembled WGS sequence"/>
</dbReference>
<evidence type="ECO:0000313" key="4">
    <source>
        <dbReference type="Proteomes" id="UP000039865"/>
    </source>
</evidence>
<dbReference type="SMART" id="SM00474">
    <property type="entry name" value="35EXOc"/>
    <property type="match status" value="1"/>
</dbReference>
<dbReference type="GO" id="GO:0006139">
    <property type="term" value="P:nucleobase-containing compound metabolic process"/>
    <property type="evidence" value="ECO:0007669"/>
    <property type="project" value="InterPro"/>
</dbReference>
<evidence type="ECO:0000313" key="3">
    <source>
        <dbReference type="EMBL" id="CDW74470.1"/>
    </source>
</evidence>
<dbReference type="EMBL" id="CCKQ01003345">
    <property type="protein sequence ID" value="CDW74470.1"/>
    <property type="molecule type" value="Genomic_DNA"/>
</dbReference>
<name>A0A077ZX61_STYLE</name>
<dbReference type="Pfam" id="PF01612">
    <property type="entry name" value="DNA_pol_A_exo1"/>
    <property type="match status" value="1"/>
</dbReference>
<keyword evidence="4" id="KW-1185">Reference proteome</keyword>
<accession>A0A077ZX61</accession>
<sequence length="692" mass="80170">MSYISFNEVYDLTMALQMPISSPYNRKTLIESDEQVLAFSQFIKSQQDAIEEKRMYQESLEQEGELDQELVIGVDCEGISRHKNLALIQVIQPLKSNLTQVGVSNRCFLFDLTKLNSFPKVLKQVLEDPNIVKVFHDFCEDTSALVRQYNVHCDCVFDTQIAHRLLNKDSDEPKDQNINLNSLLKQYLKVENDQKDVMVNMMKADPELWWKRPLSHEMQEYASQDVLYLPRVYEAMKNLIGLQEKKLSQIRNNNLKNSKQQVDVTISQKDIQSLTDSSSSSDQDDVSVSTHYSSSTSNRSQFGAQPKNWPNFSGEIFEKTQLCQRYAYLNRNFPSQFILHEGVQIKAFVKQDFMLNQLFRNFQPFGVFCSLNLGVSGLIKDSESLDFMNKNYKIGDIIDVEVTEEFDSSFDFDTHRPVVQIQLPSSQIKPIFQSHFLSCLAASNDYFGQQPFRFSFNSDFSFQPQQKQSSEGFYFGIDSSNLLTTHKTEYKLPVSAYQRGGNNYFSGQYQNIGSTTNGQYQQVPYQKRNSHLLSFNDQQSHASSLQKDKKPYYDKRNRVPAAKKSFKHEEFGIQTTSNYEDQNKMGTPPLQANRQINPVRTLLILQFYRKILGGRKLTNGEYLFQNAVALYMYSPSFQVLKFSLQIQLTVMVMRLNLLRLFQLIYIQIIQTQIFPVPPKEEDALVNQQQNFH</sequence>
<feature type="compositionally biased region" description="Low complexity" evidence="1">
    <location>
        <begin position="273"/>
        <end position="300"/>
    </location>
</feature>
<feature type="domain" description="3'-5' exonuclease" evidence="2">
    <location>
        <begin position="57"/>
        <end position="241"/>
    </location>
</feature>
<proteinExistence type="predicted"/>
<dbReference type="GO" id="GO:0003676">
    <property type="term" value="F:nucleic acid binding"/>
    <property type="evidence" value="ECO:0007669"/>
    <property type="project" value="InterPro"/>
</dbReference>
<dbReference type="InterPro" id="IPR002562">
    <property type="entry name" value="3'-5'_exonuclease_dom"/>
</dbReference>
<dbReference type="PANTHER" id="PTHR46814">
    <property type="entry name" value="EGALITARIAN, ISOFORM B"/>
    <property type="match status" value="1"/>
</dbReference>
<dbReference type="InterPro" id="IPR036397">
    <property type="entry name" value="RNaseH_sf"/>
</dbReference>
<reference evidence="3 4" key="1">
    <citation type="submission" date="2014-06" db="EMBL/GenBank/DDBJ databases">
        <authorList>
            <person name="Swart Estienne"/>
        </authorList>
    </citation>
    <scope>NUCLEOTIDE SEQUENCE [LARGE SCALE GENOMIC DNA]</scope>
    <source>
        <strain evidence="3 4">130c</strain>
    </source>
</reference>
<dbReference type="GO" id="GO:0008408">
    <property type="term" value="F:3'-5' exonuclease activity"/>
    <property type="evidence" value="ECO:0007669"/>
    <property type="project" value="InterPro"/>
</dbReference>
<dbReference type="SUPFAM" id="SSF53098">
    <property type="entry name" value="Ribonuclease H-like"/>
    <property type="match status" value="1"/>
</dbReference>
<dbReference type="PANTHER" id="PTHR46814:SF1">
    <property type="entry name" value="EGALITARIAN, ISOFORM B"/>
    <property type="match status" value="1"/>
</dbReference>
<dbReference type="InterPro" id="IPR012337">
    <property type="entry name" value="RNaseH-like_sf"/>
</dbReference>
<dbReference type="AlphaFoldDB" id="A0A077ZX61"/>